<protein>
    <recommendedName>
        <fullName evidence="1">Transposable element P transposase-like RNase H domain-containing protein</fullName>
    </recommendedName>
</protein>
<keyword evidence="3" id="KW-1185">Reference proteome</keyword>
<reference evidence="2" key="1">
    <citation type="submission" date="2013-04" db="EMBL/GenBank/DDBJ databases">
        <authorList>
            <person name="Qu J."/>
            <person name="Murali S.C."/>
            <person name="Bandaranaike D."/>
            <person name="Bellair M."/>
            <person name="Blankenburg K."/>
            <person name="Chao H."/>
            <person name="Dinh H."/>
            <person name="Doddapaneni H."/>
            <person name="Downs B."/>
            <person name="Dugan-Rocha S."/>
            <person name="Elkadiri S."/>
            <person name="Gnanaolivu R.D."/>
            <person name="Hernandez B."/>
            <person name="Javaid M."/>
            <person name="Jayaseelan J.C."/>
            <person name="Lee S."/>
            <person name="Li M."/>
            <person name="Ming W."/>
            <person name="Munidasa M."/>
            <person name="Muniz J."/>
            <person name="Nguyen L."/>
            <person name="Ongeri F."/>
            <person name="Osuji N."/>
            <person name="Pu L.-L."/>
            <person name="Puazo M."/>
            <person name="Qu C."/>
            <person name="Quiroz J."/>
            <person name="Raj R."/>
            <person name="Weissenberger G."/>
            <person name="Xin Y."/>
            <person name="Zou X."/>
            <person name="Han Y."/>
            <person name="Richards S."/>
            <person name="Worley K."/>
            <person name="Muzny D."/>
            <person name="Gibbs R."/>
        </authorList>
    </citation>
    <scope>NUCLEOTIDE SEQUENCE</scope>
    <source>
        <strain evidence="2">Sampled in the wild</strain>
    </source>
</reference>
<evidence type="ECO:0000259" key="1">
    <source>
        <dbReference type="Pfam" id="PF21787"/>
    </source>
</evidence>
<proteinExistence type="predicted"/>
<sequence length="94" mass="10689">MSELYKHCVLLFDEMSIEPSFTFNSRSNCIDGFEDHRSRGRSTNVAREALVFMVRGLQHKWKQPVAFYFSHKATPGVILADLIREVLGALLSTA</sequence>
<dbReference type="OrthoDB" id="7474070at2759"/>
<organism evidence="2 3">
    <name type="scientific">Ladona fulva</name>
    <name type="common">Scarce chaser dragonfly</name>
    <name type="synonym">Libellula fulva</name>
    <dbReference type="NCBI Taxonomy" id="123851"/>
    <lineage>
        <taxon>Eukaryota</taxon>
        <taxon>Metazoa</taxon>
        <taxon>Ecdysozoa</taxon>
        <taxon>Arthropoda</taxon>
        <taxon>Hexapoda</taxon>
        <taxon>Insecta</taxon>
        <taxon>Pterygota</taxon>
        <taxon>Palaeoptera</taxon>
        <taxon>Odonata</taxon>
        <taxon>Epiprocta</taxon>
        <taxon>Anisoptera</taxon>
        <taxon>Libelluloidea</taxon>
        <taxon>Libellulidae</taxon>
        <taxon>Ladona</taxon>
    </lineage>
</organism>
<dbReference type="Proteomes" id="UP000792457">
    <property type="component" value="Unassembled WGS sequence"/>
</dbReference>
<feature type="domain" description="Transposable element P transposase-like RNase H" evidence="1">
    <location>
        <begin position="2"/>
        <end position="91"/>
    </location>
</feature>
<reference evidence="2" key="2">
    <citation type="submission" date="2017-10" db="EMBL/GenBank/DDBJ databases">
        <title>Ladona fulva Genome sequencing and assembly.</title>
        <authorList>
            <person name="Murali S."/>
            <person name="Richards S."/>
            <person name="Bandaranaike D."/>
            <person name="Bellair M."/>
            <person name="Blankenburg K."/>
            <person name="Chao H."/>
            <person name="Dinh H."/>
            <person name="Doddapaneni H."/>
            <person name="Dugan-Rocha S."/>
            <person name="Elkadiri S."/>
            <person name="Gnanaolivu R."/>
            <person name="Hernandez B."/>
            <person name="Skinner E."/>
            <person name="Javaid M."/>
            <person name="Lee S."/>
            <person name="Li M."/>
            <person name="Ming W."/>
            <person name="Munidasa M."/>
            <person name="Muniz J."/>
            <person name="Nguyen L."/>
            <person name="Hughes D."/>
            <person name="Osuji N."/>
            <person name="Pu L.-L."/>
            <person name="Puazo M."/>
            <person name="Qu C."/>
            <person name="Quiroz J."/>
            <person name="Raj R."/>
            <person name="Weissenberger G."/>
            <person name="Xin Y."/>
            <person name="Zou X."/>
            <person name="Han Y."/>
            <person name="Worley K."/>
            <person name="Muzny D."/>
            <person name="Gibbs R."/>
        </authorList>
    </citation>
    <scope>NUCLEOTIDE SEQUENCE</scope>
    <source>
        <strain evidence="2">Sampled in the wild</strain>
    </source>
</reference>
<dbReference type="Pfam" id="PF21787">
    <property type="entry name" value="TNP-like_RNaseH_N"/>
    <property type="match status" value="1"/>
</dbReference>
<dbReference type="InterPro" id="IPR048365">
    <property type="entry name" value="TNP-like_RNaseH_N"/>
</dbReference>
<accession>A0A8K0KLV0</accession>
<name>A0A8K0KLV0_LADFU</name>
<gene>
    <name evidence="2" type="ORF">J437_LFUL015961</name>
</gene>
<dbReference type="AlphaFoldDB" id="A0A8K0KLV0"/>
<dbReference type="EMBL" id="KZ308978">
    <property type="protein sequence ID" value="KAG8236010.1"/>
    <property type="molecule type" value="Genomic_DNA"/>
</dbReference>
<evidence type="ECO:0000313" key="2">
    <source>
        <dbReference type="EMBL" id="KAG8236010.1"/>
    </source>
</evidence>
<evidence type="ECO:0000313" key="3">
    <source>
        <dbReference type="Proteomes" id="UP000792457"/>
    </source>
</evidence>
<comment type="caution">
    <text evidence="2">The sequence shown here is derived from an EMBL/GenBank/DDBJ whole genome shotgun (WGS) entry which is preliminary data.</text>
</comment>